<dbReference type="PANTHER" id="PTHR30023">
    <property type="entry name" value="D-ALANYL-D-ALANINE CARBOXYPEPTIDASE"/>
    <property type="match status" value="1"/>
</dbReference>
<sequence length="467" mass="51628">MKIREIGTIFVCWLSVMTGMAQNWAGRLGQFLDESPLLETSEVGVMVYDLTSDSLVFAHQADKLYRPASTEKVITAVTALATLGTDYPFVTQVAYTGEVKDSILKGDVYVIGAFDPVFMEKDLERFSDTLAGKGIRRIEGKLIGDVSLMDSVYWGPGWSWDDTPYSFQPYLSPLMLNRGCVEVTVQPAAKGLQGTVEVSPSSDYYQVENRSVSRTPSAGKLVITRDWLEQGNRIQVAGCISAKRTKTLNLYDSKAFFLETFRYQLANRGIQVDSVGYGECPIGAKELVRCTHPLTDVLKVTLKKSDNLAAEALFYHVGKHGTDKGGSLGNLDGQVAIRKYMKELVGMDPDRYSIADGSGVSLYNYISPHLLLSYLNYAYRHPVIFQPFYDCLPIAGIDGTLANRMKKGKTYRNVRAKTGTVTGVSSLAGYVKAGNGHWLSFVIINQNVLKGRQARLFQDELCEILAN</sequence>
<evidence type="ECO:0000313" key="4">
    <source>
        <dbReference type="Proteomes" id="UP001204579"/>
    </source>
</evidence>
<proteinExistence type="inferred from homology"/>
<evidence type="ECO:0000313" key="3">
    <source>
        <dbReference type="EMBL" id="MCR8874991.1"/>
    </source>
</evidence>
<keyword evidence="4" id="KW-1185">Reference proteome</keyword>
<dbReference type="GO" id="GO:0000270">
    <property type="term" value="P:peptidoglycan metabolic process"/>
    <property type="evidence" value="ECO:0007669"/>
    <property type="project" value="TreeGrafter"/>
</dbReference>
<dbReference type="Pfam" id="PF02113">
    <property type="entry name" value="Peptidase_S13"/>
    <property type="match status" value="1"/>
</dbReference>
<dbReference type="NCBIfam" id="TIGR00666">
    <property type="entry name" value="PBP4"/>
    <property type="match status" value="1"/>
</dbReference>
<dbReference type="GO" id="GO:0006508">
    <property type="term" value="P:proteolysis"/>
    <property type="evidence" value="ECO:0007669"/>
    <property type="project" value="InterPro"/>
</dbReference>
<reference evidence="3 4" key="1">
    <citation type="submission" date="2022-08" db="EMBL/GenBank/DDBJ databases">
        <authorList>
            <person name="Zeman M."/>
            <person name="Kubasova T."/>
        </authorList>
    </citation>
    <scope>NUCLEOTIDE SEQUENCE [LARGE SCALE GENOMIC DNA]</scope>
    <source>
        <strain evidence="3 4">ET62</strain>
    </source>
</reference>
<dbReference type="PANTHER" id="PTHR30023:SF0">
    <property type="entry name" value="PENICILLIN-SENSITIVE CARBOXYPEPTIDASE A"/>
    <property type="match status" value="1"/>
</dbReference>
<dbReference type="GO" id="GO:0009002">
    <property type="term" value="F:serine-type D-Ala-D-Ala carboxypeptidase activity"/>
    <property type="evidence" value="ECO:0007669"/>
    <property type="project" value="UniProtKB-EC"/>
</dbReference>
<name>A0AAW5N857_9BACT</name>
<comment type="similarity">
    <text evidence="1">Belongs to the peptidase S13 family.</text>
</comment>
<dbReference type="Gene3D" id="3.40.710.10">
    <property type="entry name" value="DD-peptidase/beta-lactamase superfamily"/>
    <property type="match status" value="2"/>
</dbReference>
<keyword evidence="3" id="KW-0645">Protease</keyword>
<evidence type="ECO:0000256" key="2">
    <source>
        <dbReference type="ARBA" id="ARBA00022801"/>
    </source>
</evidence>
<dbReference type="AlphaFoldDB" id="A0AAW5N857"/>
<dbReference type="Gene3D" id="3.50.80.20">
    <property type="entry name" value="D-Ala-D-Ala carboxypeptidase C, peptidase S13"/>
    <property type="match status" value="1"/>
</dbReference>
<accession>A0AAW5N857</accession>
<dbReference type="SUPFAM" id="SSF56601">
    <property type="entry name" value="beta-lactamase/transpeptidase-like"/>
    <property type="match status" value="1"/>
</dbReference>
<dbReference type="EC" id="3.4.16.4" evidence="3"/>
<comment type="caution">
    <text evidence="3">The sequence shown here is derived from an EMBL/GenBank/DDBJ whole genome shotgun (WGS) entry which is preliminary data.</text>
</comment>
<dbReference type="InterPro" id="IPR012338">
    <property type="entry name" value="Beta-lactam/transpept-like"/>
</dbReference>
<dbReference type="InterPro" id="IPR000667">
    <property type="entry name" value="Peptidase_S13"/>
</dbReference>
<dbReference type="Proteomes" id="UP001204579">
    <property type="component" value="Unassembled WGS sequence"/>
</dbReference>
<protein>
    <submittedName>
        <fullName evidence="3">D-alanyl-D-alanine carboxypeptidase/D-alanyl-D-alanine-endopeptidase</fullName>
        <ecNumber evidence="3">3.4.16.4</ecNumber>
    </submittedName>
</protein>
<dbReference type="EMBL" id="JANRHJ010000017">
    <property type="protein sequence ID" value="MCR8874991.1"/>
    <property type="molecule type" value="Genomic_DNA"/>
</dbReference>
<evidence type="ECO:0000256" key="1">
    <source>
        <dbReference type="ARBA" id="ARBA00006096"/>
    </source>
</evidence>
<organism evidence="3 4">
    <name type="scientific">Phocaeicola barnesiae</name>
    <dbReference type="NCBI Taxonomy" id="376804"/>
    <lineage>
        <taxon>Bacteria</taxon>
        <taxon>Pseudomonadati</taxon>
        <taxon>Bacteroidota</taxon>
        <taxon>Bacteroidia</taxon>
        <taxon>Bacteroidales</taxon>
        <taxon>Bacteroidaceae</taxon>
        <taxon>Phocaeicola</taxon>
    </lineage>
</organism>
<keyword evidence="2 3" id="KW-0378">Hydrolase</keyword>
<keyword evidence="3" id="KW-0121">Carboxypeptidase</keyword>
<gene>
    <name evidence="3" type="primary">dacB</name>
    <name evidence="3" type="ORF">NW209_13390</name>
</gene>
<dbReference type="PRINTS" id="PR00922">
    <property type="entry name" value="DADACBPTASE3"/>
</dbReference>